<evidence type="ECO:0000256" key="2">
    <source>
        <dbReference type="ARBA" id="ARBA00016434"/>
    </source>
</evidence>
<keyword evidence="3" id="KW-0813">Transport</keyword>
<evidence type="ECO:0000256" key="6">
    <source>
        <dbReference type="ARBA" id="ARBA00022989"/>
    </source>
</evidence>
<comment type="similarity">
    <text evidence="8">Belongs to the YOS1 family.</text>
</comment>
<keyword evidence="5" id="KW-0653">Protein transport</keyword>
<keyword evidence="6 10" id="KW-1133">Transmembrane helix</keyword>
<name>A0A9C6SZ62_BOMTE</name>
<accession>A0A9C6SZ62</accession>
<comment type="subcellular location">
    <subcellularLocation>
        <location evidence="1">Membrane</location>
    </subcellularLocation>
</comment>
<dbReference type="GeneID" id="125386940"/>
<evidence type="ECO:0000256" key="1">
    <source>
        <dbReference type="ARBA" id="ARBA00004370"/>
    </source>
</evidence>
<dbReference type="Proteomes" id="UP000835206">
    <property type="component" value="Unplaced"/>
</dbReference>
<dbReference type="RefSeq" id="XP_048270096.1">
    <property type="nucleotide sequence ID" value="XM_048414139.1"/>
</dbReference>
<feature type="transmembrane region" description="Helical" evidence="10">
    <location>
        <begin position="73"/>
        <end position="92"/>
    </location>
</feature>
<protein>
    <recommendedName>
        <fullName evidence="2">Immediate early response 3-interacting protein 1</fullName>
    </recommendedName>
</protein>
<feature type="non-terminal residue" evidence="12">
    <location>
        <position position="1"/>
    </location>
</feature>
<sequence>YSQCYHSSYRYNVAFTLWTLFEATVLCLNAICVLNEERFLAKVGWASWQNVQGFGEPPTVKSQILNLIRSIRTVARIPLIFLNIVTIIVNNWCLGERND</sequence>
<evidence type="ECO:0000313" key="11">
    <source>
        <dbReference type="Proteomes" id="UP000835206"/>
    </source>
</evidence>
<dbReference type="GO" id="GO:0030134">
    <property type="term" value="C:COPII-coated ER to Golgi transport vesicle"/>
    <property type="evidence" value="ECO:0007669"/>
    <property type="project" value="TreeGrafter"/>
</dbReference>
<reference evidence="12" key="1">
    <citation type="submission" date="2025-08" db="UniProtKB">
        <authorList>
            <consortium name="RefSeq"/>
        </authorList>
    </citation>
    <scope>IDENTIFICATION</scope>
</reference>
<feature type="transmembrane region" description="Helical" evidence="10">
    <location>
        <begin position="15"/>
        <end position="34"/>
    </location>
</feature>
<organism evidence="11 12">
    <name type="scientific">Bombus terrestris</name>
    <name type="common">Buff-tailed bumblebee</name>
    <name type="synonym">Apis terrestris</name>
    <dbReference type="NCBI Taxonomy" id="30195"/>
    <lineage>
        <taxon>Eukaryota</taxon>
        <taxon>Metazoa</taxon>
        <taxon>Ecdysozoa</taxon>
        <taxon>Arthropoda</taxon>
        <taxon>Hexapoda</taxon>
        <taxon>Insecta</taxon>
        <taxon>Pterygota</taxon>
        <taxon>Neoptera</taxon>
        <taxon>Endopterygota</taxon>
        <taxon>Hymenoptera</taxon>
        <taxon>Apocrita</taxon>
        <taxon>Aculeata</taxon>
        <taxon>Apoidea</taxon>
        <taxon>Anthophila</taxon>
        <taxon>Apidae</taxon>
        <taxon>Bombus</taxon>
        <taxon>Bombus</taxon>
    </lineage>
</organism>
<evidence type="ECO:0000256" key="3">
    <source>
        <dbReference type="ARBA" id="ARBA00022448"/>
    </source>
</evidence>
<keyword evidence="11" id="KW-1185">Reference proteome</keyword>
<dbReference type="PANTHER" id="PTHR15858">
    <property type="entry name" value="IMMEDIATE EARLY RESPONSE 3-INTERACTING PROTEIN 1"/>
    <property type="match status" value="1"/>
</dbReference>
<dbReference type="Pfam" id="PF08571">
    <property type="entry name" value="Yos1"/>
    <property type="match status" value="1"/>
</dbReference>
<evidence type="ECO:0000256" key="9">
    <source>
        <dbReference type="ARBA" id="ARBA00045999"/>
    </source>
</evidence>
<dbReference type="InterPro" id="IPR013880">
    <property type="entry name" value="Yos1"/>
</dbReference>
<gene>
    <name evidence="12" type="primary">LOC125386940</name>
</gene>
<dbReference type="GO" id="GO:0015031">
    <property type="term" value="P:protein transport"/>
    <property type="evidence" value="ECO:0007669"/>
    <property type="project" value="UniProtKB-KW"/>
</dbReference>
<dbReference type="GO" id="GO:0006888">
    <property type="term" value="P:endoplasmic reticulum to Golgi vesicle-mediated transport"/>
    <property type="evidence" value="ECO:0007669"/>
    <property type="project" value="TreeGrafter"/>
</dbReference>
<dbReference type="OrthoDB" id="15356at2759"/>
<evidence type="ECO:0000313" key="12">
    <source>
        <dbReference type="RefSeq" id="XP_048270096.1"/>
    </source>
</evidence>
<evidence type="ECO:0000256" key="5">
    <source>
        <dbReference type="ARBA" id="ARBA00022927"/>
    </source>
</evidence>
<evidence type="ECO:0000256" key="10">
    <source>
        <dbReference type="SAM" id="Phobius"/>
    </source>
</evidence>
<dbReference type="AlphaFoldDB" id="A0A9C6SZ62"/>
<evidence type="ECO:0000256" key="7">
    <source>
        <dbReference type="ARBA" id="ARBA00023136"/>
    </source>
</evidence>
<proteinExistence type="inferred from homology"/>
<evidence type="ECO:0000256" key="4">
    <source>
        <dbReference type="ARBA" id="ARBA00022692"/>
    </source>
</evidence>
<dbReference type="PANTHER" id="PTHR15858:SF0">
    <property type="entry name" value="IMMEDIATE EARLY RESPONSE 3-INTERACTING PROTEIN 1"/>
    <property type="match status" value="1"/>
</dbReference>
<keyword evidence="7 10" id="KW-0472">Membrane</keyword>
<evidence type="ECO:0000256" key="8">
    <source>
        <dbReference type="ARBA" id="ARBA00024203"/>
    </source>
</evidence>
<comment type="function">
    <text evidence="9">Regulator of endoplasmic reticulum secretion that acts as a key determinant of brain size. Required for secretion of extracellular matrix proteins. Required for correct brain development by depositing sufficient extracellular matrix proteins for tissue integrity and the proliferation of neural progenitors. Acts as a regulator of the unfolded protein response (UPR).</text>
</comment>
<dbReference type="GO" id="GO:0005789">
    <property type="term" value="C:endoplasmic reticulum membrane"/>
    <property type="evidence" value="ECO:0007669"/>
    <property type="project" value="TreeGrafter"/>
</dbReference>
<keyword evidence="4 10" id="KW-0812">Transmembrane</keyword>
<dbReference type="GO" id="GO:0000139">
    <property type="term" value="C:Golgi membrane"/>
    <property type="evidence" value="ECO:0007669"/>
    <property type="project" value="TreeGrafter"/>
</dbReference>
<dbReference type="KEGG" id="bter:125386940"/>